<organism evidence="1 2">
    <name type="scientific">Cercospora beticola</name>
    <name type="common">Sugarbeet leaf spot fungus</name>
    <dbReference type="NCBI Taxonomy" id="122368"/>
    <lineage>
        <taxon>Eukaryota</taxon>
        <taxon>Fungi</taxon>
        <taxon>Dikarya</taxon>
        <taxon>Ascomycota</taxon>
        <taxon>Pezizomycotina</taxon>
        <taxon>Dothideomycetes</taxon>
        <taxon>Dothideomycetidae</taxon>
        <taxon>Mycosphaerellales</taxon>
        <taxon>Mycosphaerellaceae</taxon>
        <taxon>Cercospora</taxon>
    </lineage>
</organism>
<sequence>MGYAVPSQRTVHLNAVDFVYSVTLCKKMPSLIIMMLSFSCINHLKDTGSTVLLNLKALLLLISILARGRVDNLLAVVSVNRSSVVVLDLVLEVQLVGVLLDVCVESLSFADIAALDVVGALQVAGALDVCWRNGWVVFGGARDGEVEVVVAADCAAEDEVGDFEGAWEVGGVGLALGWCCCCDRGQRGGEDSRVVHFVGFGMDSVVVEMY</sequence>
<evidence type="ECO:0000313" key="1">
    <source>
        <dbReference type="EMBL" id="PIA88701.1"/>
    </source>
</evidence>
<comment type="caution">
    <text evidence="1">The sequence shown here is derived from an EMBL/GenBank/DDBJ whole genome shotgun (WGS) entry which is preliminary data.</text>
</comment>
<protein>
    <submittedName>
        <fullName evidence="1">Uncharacterized protein</fullName>
    </submittedName>
</protein>
<dbReference type="EMBL" id="LKMD01000108">
    <property type="protein sequence ID" value="PIA88701.1"/>
    <property type="molecule type" value="Genomic_DNA"/>
</dbReference>
<dbReference type="Proteomes" id="UP000230605">
    <property type="component" value="Chromosome 5"/>
</dbReference>
<reference evidence="1 2" key="1">
    <citation type="submission" date="2015-10" db="EMBL/GenBank/DDBJ databases">
        <title>The cercosporin biosynthetic gene cluster was horizontally transferred to several fungal lineages and shown to be expanded in Cercospora beticola based on microsynteny with recipient genomes.</title>
        <authorList>
            <person name="De Jonge R."/>
            <person name="Ebert M.K."/>
            <person name="Suttle J.C."/>
            <person name="Jurick Ii W.M."/>
            <person name="Secor G.A."/>
            <person name="Thomma B.P."/>
            <person name="Van De Peer Y."/>
            <person name="Bolton M.D."/>
        </authorList>
    </citation>
    <scope>NUCLEOTIDE SEQUENCE [LARGE SCALE GENOMIC DNA]</scope>
    <source>
        <strain evidence="1 2">09-40</strain>
    </source>
</reference>
<evidence type="ECO:0000313" key="2">
    <source>
        <dbReference type="Proteomes" id="UP000230605"/>
    </source>
</evidence>
<gene>
    <name evidence="1" type="ORF">CB0940_07294</name>
</gene>
<name>A0A2G5H850_CERBT</name>
<accession>A0A2G5H850</accession>
<dbReference type="AlphaFoldDB" id="A0A2G5H850"/>
<proteinExistence type="predicted"/>